<keyword evidence="3" id="KW-1185">Reference proteome</keyword>
<reference evidence="2" key="1">
    <citation type="submission" date="2022-11" db="UniProtKB">
        <authorList>
            <consortium name="EnsemblMetazoa"/>
        </authorList>
    </citation>
    <scope>IDENTIFICATION</scope>
</reference>
<feature type="compositionally biased region" description="Basic residues" evidence="1">
    <location>
        <begin position="491"/>
        <end position="504"/>
    </location>
</feature>
<name>A0A914AW87_PATMI</name>
<feature type="region of interest" description="Disordered" evidence="1">
    <location>
        <begin position="466"/>
        <end position="505"/>
    </location>
</feature>
<evidence type="ECO:0000256" key="1">
    <source>
        <dbReference type="SAM" id="MobiDB-lite"/>
    </source>
</evidence>
<dbReference type="EnsemblMetazoa" id="XM_038212437.1">
    <property type="protein sequence ID" value="XP_038068365.1"/>
    <property type="gene ID" value="LOC119737818"/>
</dbReference>
<feature type="compositionally biased region" description="Basic residues" evidence="1">
    <location>
        <begin position="597"/>
        <end position="614"/>
    </location>
</feature>
<dbReference type="GeneID" id="119737818"/>
<feature type="compositionally biased region" description="Low complexity" evidence="1">
    <location>
        <begin position="562"/>
        <end position="579"/>
    </location>
</feature>
<evidence type="ECO:0000313" key="2">
    <source>
        <dbReference type="EnsemblMetazoa" id="XP_038068365.1"/>
    </source>
</evidence>
<accession>A0A914AW87</accession>
<feature type="compositionally biased region" description="Polar residues" evidence="1">
    <location>
        <begin position="731"/>
        <end position="759"/>
    </location>
</feature>
<evidence type="ECO:0000313" key="3">
    <source>
        <dbReference type="Proteomes" id="UP000887568"/>
    </source>
</evidence>
<organism evidence="2 3">
    <name type="scientific">Patiria miniata</name>
    <name type="common">Bat star</name>
    <name type="synonym">Asterina miniata</name>
    <dbReference type="NCBI Taxonomy" id="46514"/>
    <lineage>
        <taxon>Eukaryota</taxon>
        <taxon>Metazoa</taxon>
        <taxon>Echinodermata</taxon>
        <taxon>Eleutherozoa</taxon>
        <taxon>Asterozoa</taxon>
        <taxon>Asteroidea</taxon>
        <taxon>Valvatacea</taxon>
        <taxon>Valvatida</taxon>
        <taxon>Asterinidae</taxon>
        <taxon>Patiria</taxon>
    </lineage>
</organism>
<dbReference type="OMA" id="CIMVSVR"/>
<dbReference type="OrthoDB" id="10497616at2759"/>
<feature type="region of interest" description="Disordered" evidence="1">
    <location>
        <begin position="1"/>
        <end position="26"/>
    </location>
</feature>
<dbReference type="Proteomes" id="UP000887568">
    <property type="component" value="Unplaced"/>
</dbReference>
<dbReference type="RefSeq" id="XP_038068365.1">
    <property type="nucleotide sequence ID" value="XM_038212437.1"/>
</dbReference>
<feature type="compositionally biased region" description="Basic and acidic residues" evidence="1">
    <location>
        <begin position="1"/>
        <end position="15"/>
    </location>
</feature>
<feature type="compositionally biased region" description="Basic and acidic residues" evidence="1">
    <location>
        <begin position="549"/>
        <end position="558"/>
    </location>
</feature>
<feature type="region of interest" description="Disordered" evidence="1">
    <location>
        <begin position="731"/>
        <end position="760"/>
    </location>
</feature>
<proteinExistence type="predicted"/>
<feature type="compositionally biased region" description="Polar residues" evidence="1">
    <location>
        <begin position="466"/>
        <end position="480"/>
    </location>
</feature>
<sequence length="819" mass="89124">MSRNLQSEKDKENDVHSTQSNLNLAGGRSSGCNMDLKLQNQLSKYLSPEFDVSINDVGEIVNILNVIKAKCASTPEKFRLLIGLLCEVDLSITNIEEHYEQLLVKNRIFHLLRMFPNVAHPLLDVIARVTNRCCPLASLPVTIGRIEEERQARNNKFLITCNNTVMPGTAQLLQHSTCLRLSAHQNNPTTEVPVTGIRQAGVLSPHRLSVVTQPTAHAPSVRVVTVTSPAGQPLVGGNQLTEFDMSRRMYDQVPPSLLHSSLPGGVVNSSGARESPTDIQKRILLQQQQRLRLQLELLQAQRLQQACLRNLTFGHQKTSNAAVCTIPNTPMAIMEQPVPASSTVIGPLKSSARPMRMTRSCSQLSQQPIRGAVGNRQSGRDIQALDLRSPERRLASENVSSKSITATLNTNCETVPEKLSVKAAKNDDESGNAEKEDATCEKEGELCLSQVGQHCIMVSVRDGSNSSHEGSVCETSTPQKGSGLGVEPAKCKTRQKHRKGRAGHGCRGAVINVKKLCHMQDAETSKKHKNNSTASRDKRSPTAETSVQELKRNTESRRGHGSCAASSNLANVNNNSNNKCDSDSQDCLTQPHGLNSSRKRKSKRTSKSSKRQRKSSSGIDVLRGIIVSDSEPVVNNSAIAFEAGKESVPLDLSCTLTPTKNMGNLTATNAAFEPTTGLWQRKPDDEHVNTINQSQRQGFEFSQIPEVRSPESAYLLYSGCDDEAWYQSSQSDEVDILSNQSSASPAAGQSNASMSSPMQPGSFFARLVHSEQQKSLAAVGNGTRRSAAASAVAAAKTALLPAVKRNLPRTRPDKKKNKR</sequence>
<protein>
    <submittedName>
        <fullName evidence="2">Uncharacterized protein</fullName>
    </submittedName>
</protein>
<dbReference type="AlphaFoldDB" id="A0A914AW87"/>
<feature type="region of interest" description="Disordered" evidence="1">
    <location>
        <begin position="521"/>
        <end position="618"/>
    </location>
</feature>